<dbReference type="EMBL" id="JAGMUU010000031">
    <property type="protein sequence ID" value="KAH7118541.1"/>
    <property type="molecule type" value="Genomic_DNA"/>
</dbReference>
<dbReference type="InterPro" id="IPR031924">
    <property type="entry name" value="GH115"/>
</dbReference>
<dbReference type="PANTHER" id="PTHR37842">
    <property type="match status" value="1"/>
</dbReference>
<gene>
    <name evidence="1" type="ORF">B0J13DRAFT_629667</name>
</gene>
<evidence type="ECO:0000313" key="2">
    <source>
        <dbReference type="Proteomes" id="UP000717696"/>
    </source>
</evidence>
<dbReference type="InterPro" id="IPR042301">
    <property type="entry name" value="GH115_sf"/>
</dbReference>
<dbReference type="Gene3D" id="3.20.20.520">
    <property type="entry name" value="Glycosyl hydrolase family 115"/>
    <property type="match status" value="1"/>
</dbReference>
<dbReference type="OrthoDB" id="4849794at2759"/>
<accession>A0A9P9DH36</accession>
<dbReference type="PANTHER" id="PTHR37842:SF2">
    <property type="entry name" value="GYLCOSYL HYDROLASE 115 C-TERMINAL DOMAIN-CONTAINING PROTEIN"/>
    <property type="match status" value="1"/>
</dbReference>
<sequence>MVIIAATADSPSVHRLEKKGKIEVEGIYGKWEAFKTALVKKPLPEHGLVIIGSDKRGTMFGVYTLPEQNYSFISEFCKHVFDLLLRLEGNFMWPAMWGSFVPTPGRIFFTDDPRNQQLTDDYGIVVSTNHHEPMQQATNEWRKDPQGTWDWVNSKENVVNFMGEGVRRASSNETYFTIGMRGENDGPINADGPLEVLRDGFSTQREILAKYHGNHTSANQVWTTYKEVATYYAAGLTPPDNVT</sequence>
<comment type="caution">
    <text evidence="1">The sequence shown here is derived from an EMBL/GenBank/DDBJ whole genome shotgun (WGS) entry which is preliminary data.</text>
</comment>
<organism evidence="1 2">
    <name type="scientific">Dactylonectria estremocensis</name>
    <dbReference type="NCBI Taxonomy" id="1079267"/>
    <lineage>
        <taxon>Eukaryota</taxon>
        <taxon>Fungi</taxon>
        <taxon>Dikarya</taxon>
        <taxon>Ascomycota</taxon>
        <taxon>Pezizomycotina</taxon>
        <taxon>Sordariomycetes</taxon>
        <taxon>Hypocreomycetidae</taxon>
        <taxon>Hypocreales</taxon>
        <taxon>Nectriaceae</taxon>
        <taxon>Dactylonectria</taxon>
    </lineage>
</organism>
<protein>
    <submittedName>
        <fullName evidence="1">Uncharacterized protein</fullName>
    </submittedName>
</protein>
<keyword evidence="2" id="KW-1185">Reference proteome</keyword>
<evidence type="ECO:0000313" key="1">
    <source>
        <dbReference type="EMBL" id="KAH7118541.1"/>
    </source>
</evidence>
<dbReference type="AlphaFoldDB" id="A0A9P9DH36"/>
<dbReference type="Proteomes" id="UP000717696">
    <property type="component" value="Unassembled WGS sequence"/>
</dbReference>
<name>A0A9P9DH36_9HYPO</name>
<proteinExistence type="predicted"/>
<reference evidence="1" key="1">
    <citation type="journal article" date="2021" name="Nat. Commun.">
        <title>Genetic determinants of endophytism in the Arabidopsis root mycobiome.</title>
        <authorList>
            <person name="Mesny F."/>
            <person name="Miyauchi S."/>
            <person name="Thiergart T."/>
            <person name="Pickel B."/>
            <person name="Atanasova L."/>
            <person name="Karlsson M."/>
            <person name="Huettel B."/>
            <person name="Barry K.W."/>
            <person name="Haridas S."/>
            <person name="Chen C."/>
            <person name="Bauer D."/>
            <person name="Andreopoulos W."/>
            <person name="Pangilinan J."/>
            <person name="LaButti K."/>
            <person name="Riley R."/>
            <person name="Lipzen A."/>
            <person name="Clum A."/>
            <person name="Drula E."/>
            <person name="Henrissat B."/>
            <person name="Kohler A."/>
            <person name="Grigoriev I.V."/>
            <person name="Martin F.M."/>
            <person name="Hacquard S."/>
        </authorList>
    </citation>
    <scope>NUCLEOTIDE SEQUENCE</scope>
    <source>
        <strain evidence="1">MPI-CAGE-AT-0021</strain>
    </source>
</reference>
<dbReference type="Pfam" id="PF15979">
    <property type="entry name" value="Glyco_hydro_115"/>
    <property type="match status" value="1"/>
</dbReference>